<evidence type="ECO:0000256" key="1">
    <source>
        <dbReference type="SAM" id="MobiDB-lite"/>
    </source>
</evidence>
<keyword evidence="3" id="KW-1185">Reference proteome</keyword>
<proteinExistence type="predicted"/>
<dbReference type="EMBL" id="CP003281">
    <property type="protein sequence ID" value="AFL85052.1"/>
    <property type="molecule type" value="Genomic_DNA"/>
</dbReference>
<dbReference type="Proteomes" id="UP000006050">
    <property type="component" value="Chromosome"/>
</dbReference>
<accession>I3Z734</accession>
<protein>
    <submittedName>
        <fullName evidence="2">Uncharacterized protein</fullName>
    </submittedName>
</protein>
<evidence type="ECO:0000313" key="2">
    <source>
        <dbReference type="EMBL" id="AFL85052.1"/>
    </source>
</evidence>
<reference evidence="3" key="1">
    <citation type="submission" date="2012-06" db="EMBL/GenBank/DDBJ databases">
        <title>The complete genome of Belliella baltica DSM 15883.</title>
        <authorList>
            <person name="Lucas S."/>
            <person name="Copeland A."/>
            <person name="Lapidus A."/>
            <person name="Goodwin L."/>
            <person name="Pitluck S."/>
            <person name="Peters L."/>
            <person name="Mikhailova N."/>
            <person name="Davenport K."/>
            <person name="Kyrpides N."/>
            <person name="Mavromatis K."/>
            <person name="Pagani I."/>
            <person name="Ivanova N."/>
            <person name="Ovchinnikova G."/>
            <person name="Zeytun A."/>
            <person name="Detter J.C."/>
            <person name="Han C."/>
            <person name="Land M."/>
            <person name="Hauser L."/>
            <person name="Markowitz V."/>
            <person name="Cheng J.-F."/>
            <person name="Hugenholtz P."/>
            <person name="Woyke T."/>
            <person name="Wu D."/>
            <person name="Tindall B."/>
            <person name="Pomrenke H."/>
            <person name="Brambilla E."/>
            <person name="Klenk H.-P."/>
            <person name="Eisen J.A."/>
        </authorList>
    </citation>
    <scope>NUCLEOTIDE SEQUENCE [LARGE SCALE GENOMIC DNA]</scope>
    <source>
        <strain evidence="3">DSM 15883 / CIP 108006 / LMG 21964 / BA134</strain>
    </source>
</reference>
<sequence length="203" mass="22540">MRANRAANNAHKMNLIKVSSSILRNHSVENYHIFHLDKLEFREIEITNSTFSSIGSRGFIGWATNLTMPFTPKVTIDRISLNGFGSRNRNDNLLDANNNLIEFTMTNSIVTNMPYEDQTVGGRLVRANSDSQIILSNMNMFNLTTGGAEPVDATLQTYVQTSNILNIDLGWNSRTTDLTLPADSPLRSASTTSGPIGDPRWAF</sequence>
<gene>
    <name evidence="2" type="ordered locus">Belba_2497</name>
</gene>
<dbReference type="AlphaFoldDB" id="I3Z734"/>
<dbReference type="KEGG" id="bbd:Belba_2497"/>
<name>I3Z734_BELBD</name>
<organism evidence="2 3">
    <name type="scientific">Belliella baltica (strain DSM 15883 / CIP 108006 / LMG 21964 / BA134)</name>
    <dbReference type="NCBI Taxonomy" id="866536"/>
    <lineage>
        <taxon>Bacteria</taxon>
        <taxon>Pseudomonadati</taxon>
        <taxon>Bacteroidota</taxon>
        <taxon>Cytophagia</taxon>
        <taxon>Cytophagales</taxon>
        <taxon>Cyclobacteriaceae</taxon>
        <taxon>Belliella</taxon>
    </lineage>
</organism>
<dbReference type="HOGENOM" id="CLU_1346722_0_0_10"/>
<feature type="region of interest" description="Disordered" evidence="1">
    <location>
        <begin position="180"/>
        <end position="203"/>
    </location>
</feature>
<evidence type="ECO:0000313" key="3">
    <source>
        <dbReference type="Proteomes" id="UP000006050"/>
    </source>
</evidence>
<dbReference type="eggNOG" id="ENOG502ZA4D">
    <property type="taxonomic scope" value="Bacteria"/>
</dbReference>